<dbReference type="NCBIfam" id="NF006477">
    <property type="entry name" value="PRK08881.1"/>
    <property type="match status" value="1"/>
</dbReference>
<accession>A0A140F2Y3</accession>
<dbReference type="InterPro" id="IPR018271">
    <property type="entry name" value="Ribosomal_uS14_CS"/>
</dbReference>
<dbReference type="SUPFAM" id="SSF57716">
    <property type="entry name" value="Glucocorticoid receptor-like (DNA-binding domain)"/>
    <property type="match status" value="1"/>
</dbReference>
<dbReference type="GO" id="GO:0005763">
    <property type="term" value="C:mitochondrial small ribosomal subunit"/>
    <property type="evidence" value="ECO:0007669"/>
    <property type="project" value="TreeGrafter"/>
</dbReference>
<evidence type="ECO:0000313" key="4">
    <source>
        <dbReference type="EMBL" id="AML60767.1"/>
    </source>
</evidence>
<dbReference type="InterPro" id="IPR001209">
    <property type="entry name" value="Ribosomal_uS14"/>
</dbReference>
<proteinExistence type="inferred from homology"/>
<evidence type="ECO:0000256" key="1">
    <source>
        <dbReference type="ARBA" id="ARBA00009083"/>
    </source>
</evidence>
<protein>
    <submittedName>
        <fullName evidence="4">Ribosomal protein S14</fullName>
    </submittedName>
</protein>
<dbReference type="EMBL" id="KU501222">
    <property type="protein sequence ID" value="AML60767.1"/>
    <property type="molecule type" value="Genomic_DNA"/>
</dbReference>
<geneLocation type="mitochondrion" evidence="4"/>
<name>A0A140F2Y3_9STRA</name>
<dbReference type="PANTHER" id="PTHR19836">
    <property type="entry name" value="30S RIBOSOMAL PROTEIN S14"/>
    <property type="match status" value="1"/>
</dbReference>
<dbReference type="Pfam" id="PF00253">
    <property type="entry name" value="Ribosomal_S14"/>
    <property type="match status" value="1"/>
</dbReference>
<dbReference type="FunFam" id="1.10.287.1480:FF:000001">
    <property type="entry name" value="30S ribosomal protein S14"/>
    <property type="match status" value="1"/>
</dbReference>
<evidence type="ECO:0000256" key="3">
    <source>
        <dbReference type="ARBA" id="ARBA00023274"/>
    </source>
</evidence>
<sequence length="98" mass="11381">MKKAIEKDQKRRRIYLKYEKERKILKALYYNLNLPSILRAKAGQFLSSLPKDSSIVRLRNRCILTGRGRGVISGFNMSRLMLRKLGRDGIIQGLRKSS</sequence>
<dbReference type="Gene3D" id="1.10.287.1480">
    <property type="match status" value="1"/>
</dbReference>
<gene>
    <name evidence="4" type="primary">rps14</name>
</gene>
<dbReference type="PROSITE" id="PS00527">
    <property type="entry name" value="RIBOSOMAL_S14"/>
    <property type="match status" value="1"/>
</dbReference>
<dbReference type="PANTHER" id="PTHR19836:SF19">
    <property type="entry name" value="SMALL RIBOSOMAL SUBUNIT PROTEIN US14M"/>
    <property type="match status" value="1"/>
</dbReference>
<organism evidence="4">
    <name type="scientific">Monodopsis sp. MarTras21</name>
    <dbReference type="NCBI Taxonomy" id="1745953"/>
    <lineage>
        <taxon>Eukaryota</taxon>
        <taxon>Sar</taxon>
        <taxon>Stramenopiles</taxon>
        <taxon>Ochrophyta</taxon>
        <taxon>Eustigmatophyceae</taxon>
        <taxon>Eustigmatales</taxon>
        <taxon>Monodopsidaceae</taxon>
        <taxon>Monodopsis</taxon>
    </lineage>
</organism>
<dbReference type="GO" id="GO:0003735">
    <property type="term" value="F:structural constituent of ribosome"/>
    <property type="evidence" value="ECO:0007669"/>
    <property type="project" value="InterPro"/>
</dbReference>
<dbReference type="AlphaFoldDB" id="A0A140F2Y3"/>
<reference evidence="4" key="1">
    <citation type="journal article" date="2016" name="Genome Biol. Evol.">
        <title>A Comparative Analysis of Mitochondrial Genomes in Eustigmatophyte Algae.</title>
        <authorList>
            <person name="Sevcikova T."/>
            <person name="Klimes V."/>
            <person name="Zbrankova V."/>
            <person name="Strnad H."/>
            <person name="Hroudova M."/>
            <person name="Vlcek C."/>
            <person name="Elias M."/>
        </authorList>
    </citation>
    <scope>NUCLEOTIDE SEQUENCE</scope>
    <source>
        <strain evidence="4">MarTras 21</strain>
    </source>
</reference>
<keyword evidence="4" id="KW-0496">Mitochondrion</keyword>
<evidence type="ECO:0000256" key="2">
    <source>
        <dbReference type="ARBA" id="ARBA00022980"/>
    </source>
</evidence>
<comment type="similarity">
    <text evidence="1">Belongs to the universal ribosomal protein uS14 family.</text>
</comment>
<keyword evidence="2 4" id="KW-0689">Ribosomal protein</keyword>
<keyword evidence="3" id="KW-0687">Ribonucleoprotein</keyword>
<dbReference type="GO" id="GO:0006412">
    <property type="term" value="P:translation"/>
    <property type="evidence" value="ECO:0007669"/>
    <property type="project" value="InterPro"/>
</dbReference>